<dbReference type="KEGG" id="umr:103678135"/>
<name>A0A8M1FXP1_URSMA</name>
<dbReference type="RefSeq" id="XP_040487255.1">
    <property type="nucleotide sequence ID" value="XM_040631321.1"/>
</dbReference>
<keyword evidence="6 9" id="KW-0472">Membrane</keyword>
<gene>
    <name evidence="12" type="primary">GDPD4</name>
</gene>
<dbReference type="GO" id="GO:0016020">
    <property type="term" value="C:membrane"/>
    <property type="evidence" value="ECO:0007669"/>
    <property type="project" value="UniProtKB-SubCell"/>
</dbReference>
<keyword evidence="7" id="KW-0325">Glycoprotein</keyword>
<evidence type="ECO:0000313" key="12">
    <source>
        <dbReference type="RefSeq" id="XP_040487255.1"/>
    </source>
</evidence>
<evidence type="ECO:0000259" key="10">
    <source>
        <dbReference type="PROSITE" id="PS51704"/>
    </source>
</evidence>
<dbReference type="Proteomes" id="UP000261680">
    <property type="component" value="Unplaced"/>
</dbReference>
<feature type="transmembrane region" description="Helical" evidence="9">
    <location>
        <begin position="76"/>
        <end position="96"/>
    </location>
</feature>
<feature type="transmembrane region" description="Helical" evidence="9">
    <location>
        <begin position="534"/>
        <end position="556"/>
    </location>
</feature>
<feature type="region of interest" description="Disordered" evidence="8">
    <location>
        <begin position="750"/>
        <end position="774"/>
    </location>
</feature>
<feature type="transmembrane region" description="Helical" evidence="9">
    <location>
        <begin position="137"/>
        <end position="158"/>
    </location>
</feature>
<dbReference type="CTD" id="220032"/>
<dbReference type="GO" id="GO:0006629">
    <property type="term" value="P:lipid metabolic process"/>
    <property type="evidence" value="ECO:0007669"/>
    <property type="project" value="InterPro"/>
</dbReference>
<comment type="similarity">
    <text evidence="2">Belongs to the glycerophosphoryl diester phosphodiesterase family.</text>
</comment>
<dbReference type="InterPro" id="IPR017946">
    <property type="entry name" value="PLC-like_Pdiesterase_TIM-brl"/>
</dbReference>
<organism evidence="11 12">
    <name type="scientific">Ursus maritimus</name>
    <name type="common">Polar bear</name>
    <name type="synonym">Thalarctos maritimus</name>
    <dbReference type="NCBI Taxonomy" id="29073"/>
    <lineage>
        <taxon>Eukaryota</taxon>
        <taxon>Metazoa</taxon>
        <taxon>Chordata</taxon>
        <taxon>Craniata</taxon>
        <taxon>Vertebrata</taxon>
        <taxon>Euteleostomi</taxon>
        <taxon>Mammalia</taxon>
        <taxon>Eutheria</taxon>
        <taxon>Laurasiatheria</taxon>
        <taxon>Carnivora</taxon>
        <taxon>Caniformia</taxon>
        <taxon>Ursidae</taxon>
        <taxon>Ursus</taxon>
    </lineage>
</organism>
<dbReference type="Gene3D" id="3.20.20.190">
    <property type="entry name" value="Phosphatidylinositol (PI) phosphodiesterase"/>
    <property type="match status" value="1"/>
</dbReference>
<proteinExistence type="inferred from homology"/>
<dbReference type="InterPro" id="IPR030395">
    <property type="entry name" value="GP_PDE_dom"/>
</dbReference>
<evidence type="ECO:0000256" key="6">
    <source>
        <dbReference type="ARBA" id="ARBA00023136"/>
    </source>
</evidence>
<feature type="transmembrane region" description="Helical" evidence="9">
    <location>
        <begin position="170"/>
        <end position="195"/>
    </location>
</feature>
<protein>
    <submittedName>
        <fullName evidence="12">Glycerophosphodiester phosphodiesterase domain-containing protein 4</fullName>
    </submittedName>
</protein>
<evidence type="ECO:0000256" key="5">
    <source>
        <dbReference type="ARBA" id="ARBA00022989"/>
    </source>
</evidence>
<accession>A0A8M1FXP1</accession>
<dbReference type="PANTHER" id="PTHR23344:SF13">
    <property type="entry name" value="GLYCEROPHOSPHODIESTER PHOSPHODIESTERASE DOMAIN-CONTAINING PROTEIN 4"/>
    <property type="match status" value="1"/>
</dbReference>
<keyword evidence="3 9" id="KW-0812">Transmembrane</keyword>
<evidence type="ECO:0000256" key="9">
    <source>
        <dbReference type="SAM" id="Phobius"/>
    </source>
</evidence>
<feature type="transmembrane region" description="Helical" evidence="9">
    <location>
        <begin position="102"/>
        <end position="125"/>
    </location>
</feature>
<evidence type="ECO:0000256" key="3">
    <source>
        <dbReference type="ARBA" id="ARBA00022692"/>
    </source>
</evidence>
<feature type="domain" description="GP-PDE" evidence="10">
    <location>
        <begin position="265"/>
        <end position="524"/>
    </location>
</feature>
<dbReference type="PANTHER" id="PTHR23344">
    <property type="entry name" value="GLYCEROPHOSPHORYL DIESTER PHOSPHODIESTERASE"/>
    <property type="match status" value="1"/>
</dbReference>
<dbReference type="Pfam" id="PF03009">
    <property type="entry name" value="GDPD"/>
    <property type="match status" value="1"/>
</dbReference>
<keyword evidence="5 9" id="KW-1133">Transmembrane helix</keyword>
<comment type="subcellular location">
    <subcellularLocation>
        <location evidence="1">Membrane</location>
        <topology evidence="1">Multi-pass membrane protein</topology>
    </subcellularLocation>
</comment>
<dbReference type="GO" id="GO:0008889">
    <property type="term" value="F:glycerophosphodiester phosphodiesterase activity"/>
    <property type="evidence" value="ECO:0007669"/>
    <property type="project" value="TreeGrafter"/>
</dbReference>
<evidence type="ECO:0000256" key="4">
    <source>
        <dbReference type="ARBA" id="ARBA00022801"/>
    </source>
</evidence>
<sequence>MLKANRIEPGSQRSHLKKHNPRMVCSCNRQCYITLITGCYTCEWQVKQEKKPRPGPCCCSWVQRDGKELDRTFSDVGNVGWSLPLVVFLGTGYWFFWSIVLLSLFGILAAYCSLLVVLAFLLVWEGYEPNLHWCHKILVLLVILLSLFFFWILCKFWQDRWLTAGLSLQIFAPYVHLSSITVMVILSWPVGFYLIHLEEEARIRRYKMAPNDRERTKRCNTLTKLRALQVAIGLPFFLILLCLYVMPLGIHSPCIQEEGKLGPKPDFFGHRGAPTLGPENTMMSFEKAVEQGACGLESDVQVSFDQVPFLMHDNDLRRTTNIREVLPNASFTHSAFFRWHFLSTLNAGKWFVQSRSKPFYKMKRLSKADRGRAENQTIPKLTDLLELAQKEKKFVIFDLNAPPQKHPLRNTYIRRVVSVILASKIEQHLIFWLPNFDRQYVRNAAPGFQHVGRLFSIERLTKENISRINVDYKRLFYHGLREYKAANIKINLYLVNEPWLYSLAWCSRIHSVTTDNIHILSQLNQPYFLMTPGYYMFMWLLMDSVSAVLIVTIFYFHWWRERKKEVFDNASIHPGKVRGLPCSYFFTLTHCFQDMEPAFQFSDKSWGSLGKVGGGDQGEAGICFCCFYPTDSQSISLQNRERGSQESSNLSIKPPFRVMESPWTLAALYPALTKNTKKHPGSRRLLVVPKKASEPEQVKGTIKPLMPHEDAVRQLASTKKSFEPMWNAARNDTFQTALPSLNMNKPTISSVEISQSETESENTPNSKSSQESSLIMFSATTSMFSSELLSKKN</sequence>
<dbReference type="SUPFAM" id="SSF51695">
    <property type="entry name" value="PLC-like phosphodiesterases"/>
    <property type="match status" value="1"/>
</dbReference>
<evidence type="ECO:0000313" key="11">
    <source>
        <dbReference type="Proteomes" id="UP000261680"/>
    </source>
</evidence>
<feature type="transmembrane region" description="Helical" evidence="9">
    <location>
        <begin position="225"/>
        <end position="246"/>
    </location>
</feature>
<dbReference type="GeneID" id="103678135"/>
<keyword evidence="11" id="KW-1185">Reference proteome</keyword>
<dbReference type="PROSITE" id="PS51704">
    <property type="entry name" value="GP_PDE"/>
    <property type="match status" value="1"/>
</dbReference>
<dbReference type="AlphaFoldDB" id="A0A8M1FXP1"/>
<evidence type="ECO:0000256" key="7">
    <source>
        <dbReference type="ARBA" id="ARBA00023180"/>
    </source>
</evidence>
<keyword evidence="4" id="KW-0378">Hydrolase</keyword>
<reference evidence="12" key="1">
    <citation type="submission" date="2025-08" db="UniProtKB">
        <authorList>
            <consortium name="RefSeq"/>
        </authorList>
    </citation>
    <scope>IDENTIFICATION</scope>
    <source>
        <tissue evidence="12">Whole blood</tissue>
    </source>
</reference>
<evidence type="ECO:0000256" key="2">
    <source>
        <dbReference type="ARBA" id="ARBA00007277"/>
    </source>
</evidence>
<evidence type="ECO:0000256" key="1">
    <source>
        <dbReference type="ARBA" id="ARBA00004141"/>
    </source>
</evidence>
<evidence type="ECO:0000256" key="8">
    <source>
        <dbReference type="SAM" id="MobiDB-lite"/>
    </source>
</evidence>
<dbReference type="OrthoDB" id="1058301at2759"/>